<sequence>MRNFLQSLAKDIQKDLGIRDDTKITKANTFAGARNIGDEHAWFAI</sequence>
<proteinExistence type="predicted"/>
<evidence type="ECO:0000313" key="1">
    <source>
        <dbReference type="EMBL" id="MXV14405.1"/>
    </source>
</evidence>
<accession>A0A7K1XTS6</accession>
<gene>
    <name evidence="1" type="ORF">GS398_03780</name>
</gene>
<protein>
    <submittedName>
        <fullName evidence="1">Uncharacterized protein</fullName>
    </submittedName>
</protein>
<keyword evidence="2" id="KW-1185">Reference proteome</keyword>
<name>A0A7K1XTS6_9SPHI</name>
<dbReference type="EMBL" id="WVHS01000001">
    <property type="protein sequence ID" value="MXV14405.1"/>
    <property type="molecule type" value="Genomic_DNA"/>
</dbReference>
<organism evidence="1 2">
    <name type="scientific">Hufsiella ginkgonis</name>
    <dbReference type="NCBI Taxonomy" id="2695274"/>
    <lineage>
        <taxon>Bacteria</taxon>
        <taxon>Pseudomonadati</taxon>
        <taxon>Bacteroidota</taxon>
        <taxon>Sphingobacteriia</taxon>
        <taxon>Sphingobacteriales</taxon>
        <taxon>Sphingobacteriaceae</taxon>
        <taxon>Hufsiella</taxon>
    </lineage>
</organism>
<evidence type="ECO:0000313" key="2">
    <source>
        <dbReference type="Proteomes" id="UP000451233"/>
    </source>
</evidence>
<reference evidence="1 2" key="1">
    <citation type="submission" date="2019-11" db="EMBL/GenBank/DDBJ databases">
        <title>Pedobacter sp. HMF7056 Genome sequencing and assembly.</title>
        <authorList>
            <person name="Kang H."/>
            <person name="Kim H."/>
            <person name="Joh K."/>
        </authorList>
    </citation>
    <scope>NUCLEOTIDE SEQUENCE [LARGE SCALE GENOMIC DNA]</scope>
    <source>
        <strain evidence="1 2">HMF7056</strain>
    </source>
</reference>
<comment type="caution">
    <text evidence="1">The sequence shown here is derived from an EMBL/GenBank/DDBJ whole genome shotgun (WGS) entry which is preliminary data.</text>
</comment>
<dbReference type="RefSeq" id="WP_160905379.1">
    <property type="nucleotide sequence ID" value="NZ_WVHS01000001.1"/>
</dbReference>
<dbReference type="AlphaFoldDB" id="A0A7K1XTS6"/>
<dbReference type="Proteomes" id="UP000451233">
    <property type="component" value="Unassembled WGS sequence"/>
</dbReference>